<evidence type="ECO:0000256" key="3">
    <source>
        <dbReference type="ARBA" id="ARBA00022448"/>
    </source>
</evidence>
<dbReference type="GO" id="GO:0044614">
    <property type="term" value="C:nuclear pore cytoplasmic filaments"/>
    <property type="evidence" value="ECO:0007669"/>
    <property type="project" value="TreeGrafter"/>
</dbReference>
<keyword evidence="5" id="KW-0653">Protein transport</keyword>
<dbReference type="AlphaFoldDB" id="A0A7J7LI24"/>
<keyword evidence="11" id="KW-1185">Reference proteome</keyword>
<evidence type="ECO:0000256" key="1">
    <source>
        <dbReference type="ARBA" id="ARBA00004567"/>
    </source>
</evidence>
<protein>
    <submittedName>
        <fullName evidence="10">Uncharacterized protein</fullName>
    </submittedName>
</protein>
<dbReference type="PANTHER" id="PTHR23198">
    <property type="entry name" value="NUCLEOPORIN"/>
    <property type="match status" value="1"/>
</dbReference>
<keyword evidence="3" id="KW-0813">Transport</keyword>
<comment type="caution">
    <text evidence="10">The sequence shown here is derived from an EMBL/GenBank/DDBJ whole genome shotgun (WGS) entry which is preliminary data.</text>
</comment>
<dbReference type="GO" id="GO:0017056">
    <property type="term" value="F:structural constituent of nuclear pore"/>
    <property type="evidence" value="ECO:0007669"/>
    <property type="project" value="TreeGrafter"/>
</dbReference>
<dbReference type="GO" id="GO:0006606">
    <property type="term" value="P:protein import into nucleus"/>
    <property type="evidence" value="ECO:0007669"/>
    <property type="project" value="TreeGrafter"/>
</dbReference>
<accession>A0A7J7LI24</accession>
<dbReference type="GO" id="GO:0000973">
    <property type="term" value="P:post-transcriptional tethering of RNA polymerase II gene DNA at nuclear periphery"/>
    <property type="evidence" value="ECO:0007669"/>
    <property type="project" value="TreeGrafter"/>
</dbReference>
<reference evidence="10 11" key="1">
    <citation type="journal article" date="2020" name="IScience">
        <title>Genome Sequencing of the Endangered Kingdonia uniflora (Circaeasteraceae, Ranunculales) Reveals Potential Mechanisms of Evolutionary Specialization.</title>
        <authorList>
            <person name="Sun Y."/>
            <person name="Deng T."/>
            <person name="Zhang A."/>
            <person name="Moore M.J."/>
            <person name="Landis J.B."/>
            <person name="Lin N."/>
            <person name="Zhang H."/>
            <person name="Zhang X."/>
            <person name="Huang J."/>
            <person name="Zhang X."/>
            <person name="Sun H."/>
            <person name="Wang H."/>
        </authorList>
    </citation>
    <scope>NUCLEOTIDE SEQUENCE [LARGE SCALE GENOMIC DNA]</scope>
    <source>
        <strain evidence="10">TB1705</strain>
        <tissue evidence="10">Leaf</tissue>
    </source>
</reference>
<dbReference type="GO" id="GO:0008139">
    <property type="term" value="F:nuclear localization sequence binding"/>
    <property type="evidence" value="ECO:0007669"/>
    <property type="project" value="TreeGrafter"/>
</dbReference>
<dbReference type="EMBL" id="JACGCM010002279">
    <property type="protein sequence ID" value="KAF6142180.1"/>
    <property type="molecule type" value="Genomic_DNA"/>
</dbReference>
<keyword evidence="8" id="KW-0539">Nucleus</keyword>
<dbReference type="PANTHER" id="PTHR23198:SF6">
    <property type="entry name" value="NUCLEAR PORE COMPLEX PROTEIN NUP98-NUP96"/>
    <property type="match status" value="1"/>
</dbReference>
<evidence type="ECO:0000313" key="11">
    <source>
        <dbReference type="Proteomes" id="UP000541444"/>
    </source>
</evidence>
<evidence type="ECO:0000313" key="10">
    <source>
        <dbReference type="EMBL" id="KAF6142180.1"/>
    </source>
</evidence>
<gene>
    <name evidence="10" type="ORF">GIB67_037098</name>
</gene>
<name>A0A7J7LI24_9MAGN</name>
<dbReference type="Gene3D" id="1.10.10.2360">
    <property type="match status" value="4"/>
</dbReference>
<proteinExistence type="inferred from homology"/>
<dbReference type="GO" id="GO:0034398">
    <property type="term" value="P:telomere tethering at nuclear periphery"/>
    <property type="evidence" value="ECO:0007669"/>
    <property type="project" value="TreeGrafter"/>
</dbReference>
<dbReference type="FunFam" id="1.10.10.2360:FF:000001">
    <property type="entry name" value="Nuclear pore complex protein Nup98-Nup96"/>
    <property type="match status" value="3"/>
</dbReference>
<feature type="compositionally biased region" description="Acidic residues" evidence="9">
    <location>
        <begin position="682"/>
        <end position="693"/>
    </location>
</feature>
<dbReference type="OrthoDB" id="1939165at2759"/>
<comment type="subcellular location">
    <subcellularLocation>
        <location evidence="1">Nucleus</location>
        <location evidence="1">Nuclear pore complex</location>
    </subcellularLocation>
</comment>
<evidence type="ECO:0000256" key="2">
    <source>
        <dbReference type="ARBA" id="ARBA00008926"/>
    </source>
</evidence>
<feature type="region of interest" description="Disordered" evidence="9">
    <location>
        <begin position="637"/>
        <end position="706"/>
    </location>
</feature>
<keyword evidence="7" id="KW-0906">Nuclear pore complex</keyword>
<comment type="similarity">
    <text evidence="2">Belongs to the nucleoporin GLFG family.</text>
</comment>
<sequence>MVLTTKKFSSSYVLGSFLNYNAESQSTTQTFFNIDFGQLAFQGQSGVSRITPYISTTEIDGVTRAHDTGKLQSLSAMPVYVKKSHEELRWEDYQLGDKDCNAGNQATTSTYFSTSSGQSAFPGQRGTSRMTPYTSKPEVDGVAGTHGPGNLQSISAMPAYEKKNHEELRWEDYQLGDKGYPNFSGQPSREIDCDAIVVATQANPSGSPLTSFRITRLLELESISVLPFYFQKSPEELRWEDYQLGHRGGIRISAPLVVCYWDKSFWYITDILQDRSGQPAFDGQRMGSRVIPYTDTAEVNGGTGTQDSGKLNSVSVMPVYCQKSHEELRWEDYQLGDKGKRRIGIDTPVAAPQFNHIHPSLNLPTSSTDAFVSHPVGEPTTKTDPFKGPISLTPATFLTNATDPFERETSLTTTTPPTNATKVREIGDSSLSCVVEEINSTPLELDVHLTPNSEQQMVEKFNSTPLKSTTHLPHNCKQQMENEDDQFQQDQGESMVMHYLESKLKWQERIFRLKIMDTNIGKPNSTYRVDSISTMLEEKLKIIEQLTEAQENPLEHTKIANKKMVKKKAKKNRKVRIEVEEINSTPLESDKHLTPNDEQEMENEDDQFQLVSGPEDDRLITFTKSVRKQLFQKNIEAPTSEIQQNEETNEYEPTHEEINKDQENENKREEEVEENEKMNDVQIEDDPIEENNLDCERTYSKIGATH</sequence>
<dbReference type="Proteomes" id="UP000541444">
    <property type="component" value="Unassembled WGS sequence"/>
</dbReference>
<evidence type="ECO:0000256" key="4">
    <source>
        <dbReference type="ARBA" id="ARBA00022816"/>
    </source>
</evidence>
<evidence type="ECO:0000256" key="6">
    <source>
        <dbReference type="ARBA" id="ARBA00023010"/>
    </source>
</evidence>
<dbReference type="GO" id="GO:0003723">
    <property type="term" value="F:RNA binding"/>
    <property type="evidence" value="ECO:0007669"/>
    <property type="project" value="TreeGrafter"/>
</dbReference>
<keyword evidence="6" id="KW-0811">Translocation</keyword>
<evidence type="ECO:0000256" key="7">
    <source>
        <dbReference type="ARBA" id="ARBA00023132"/>
    </source>
</evidence>
<evidence type="ECO:0000256" key="9">
    <source>
        <dbReference type="SAM" id="MobiDB-lite"/>
    </source>
</evidence>
<feature type="region of interest" description="Disordered" evidence="9">
    <location>
        <begin position="111"/>
        <end position="131"/>
    </location>
</feature>
<evidence type="ECO:0000256" key="5">
    <source>
        <dbReference type="ARBA" id="ARBA00022927"/>
    </source>
</evidence>
<dbReference type="GO" id="GO:0051028">
    <property type="term" value="P:mRNA transport"/>
    <property type="evidence" value="ECO:0007669"/>
    <property type="project" value="UniProtKB-KW"/>
</dbReference>
<dbReference type="InterPro" id="IPR037665">
    <property type="entry name" value="Nucleoporin_S59-like"/>
</dbReference>
<evidence type="ECO:0000256" key="8">
    <source>
        <dbReference type="ARBA" id="ARBA00023242"/>
    </source>
</evidence>
<dbReference type="GO" id="GO:0006405">
    <property type="term" value="P:RNA export from nucleus"/>
    <property type="evidence" value="ECO:0007669"/>
    <property type="project" value="TreeGrafter"/>
</dbReference>
<feature type="compositionally biased region" description="Basic and acidic residues" evidence="9">
    <location>
        <begin position="652"/>
        <end position="679"/>
    </location>
</feature>
<organism evidence="10 11">
    <name type="scientific">Kingdonia uniflora</name>
    <dbReference type="NCBI Taxonomy" id="39325"/>
    <lineage>
        <taxon>Eukaryota</taxon>
        <taxon>Viridiplantae</taxon>
        <taxon>Streptophyta</taxon>
        <taxon>Embryophyta</taxon>
        <taxon>Tracheophyta</taxon>
        <taxon>Spermatophyta</taxon>
        <taxon>Magnoliopsida</taxon>
        <taxon>Ranunculales</taxon>
        <taxon>Circaeasteraceae</taxon>
        <taxon>Kingdonia</taxon>
    </lineage>
</organism>
<keyword evidence="4" id="KW-0509">mRNA transport</keyword>